<organism evidence="1 2">
    <name type="scientific">Dothistroma septosporum (strain NZE10 / CBS 128990)</name>
    <name type="common">Red band needle blight fungus</name>
    <name type="synonym">Mycosphaerella pini</name>
    <dbReference type="NCBI Taxonomy" id="675120"/>
    <lineage>
        <taxon>Eukaryota</taxon>
        <taxon>Fungi</taxon>
        <taxon>Dikarya</taxon>
        <taxon>Ascomycota</taxon>
        <taxon>Pezizomycotina</taxon>
        <taxon>Dothideomycetes</taxon>
        <taxon>Dothideomycetidae</taxon>
        <taxon>Mycosphaerellales</taxon>
        <taxon>Mycosphaerellaceae</taxon>
        <taxon>Dothistroma</taxon>
    </lineage>
</organism>
<gene>
    <name evidence="1" type="ORF">DOTSEDRAFT_72897</name>
</gene>
<sequence length="110" mass="12164">MYERLSSHSILVFGSWRRATYEPGSPYSTCSIAPLKPECTDNTSMQPQHGTCDRRTLPRTALLPSQLEDVAQCVALISDLIMGSTTHQNRIVSTSSNKCVAMWFTAIQVA</sequence>
<reference evidence="1 2" key="2">
    <citation type="journal article" date="2012" name="PLoS Pathog.">
        <title>Diverse lifestyles and strategies of plant pathogenesis encoded in the genomes of eighteen Dothideomycetes fungi.</title>
        <authorList>
            <person name="Ohm R.A."/>
            <person name="Feau N."/>
            <person name="Henrissat B."/>
            <person name="Schoch C.L."/>
            <person name="Horwitz B.A."/>
            <person name="Barry K.W."/>
            <person name="Condon B.J."/>
            <person name="Copeland A.C."/>
            <person name="Dhillon B."/>
            <person name="Glaser F."/>
            <person name="Hesse C.N."/>
            <person name="Kosti I."/>
            <person name="LaButti K."/>
            <person name="Lindquist E.A."/>
            <person name="Lucas S."/>
            <person name="Salamov A.A."/>
            <person name="Bradshaw R.E."/>
            <person name="Ciuffetti L."/>
            <person name="Hamelin R.C."/>
            <person name="Kema G.H.J."/>
            <person name="Lawrence C."/>
            <person name="Scott J.A."/>
            <person name="Spatafora J.W."/>
            <person name="Turgeon B.G."/>
            <person name="de Wit P.J.G.M."/>
            <person name="Zhong S."/>
            <person name="Goodwin S.B."/>
            <person name="Grigoriev I.V."/>
        </authorList>
    </citation>
    <scope>NUCLEOTIDE SEQUENCE [LARGE SCALE GENOMIC DNA]</scope>
    <source>
        <strain evidence="2">NZE10 / CBS 128990</strain>
    </source>
</reference>
<accession>M2YNS9</accession>
<evidence type="ECO:0000313" key="1">
    <source>
        <dbReference type="EMBL" id="EME43695.1"/>
    </source>
</evidence>
<protein>
    <submittedName>
        <fullName evidence="1">Uncharacterized protein</fullName>
    </submittedName>
</protein>
<dbReference type="HOGENOM" id="CLU_2170997_0_0_1"/>
<reference evidence="2" key="1">
    <citation type="journal article" date="2012" name="PLoS Genet.">
        <title>The genomes of the fungal plant pathogens Cladosporium fulvum and Dothistroma septosporum reveal adaptation to different hosts and lifestyles but also signatures of common ancestry.</title>
        <authorList>
            <person name="de Wit P.J.G.M."/>
            <person name="van der Burgt A."/>
            <person name="Oekmen B."/>
            <person name="Stergiopoulos I."/>
            <person name="Abd-Elsalam K.A."/>
            <person name="Aerts A.L."/>
            <person name="Bahkali A.H."/>
            <person name="Beenen H.G."/>
            <person name="Chettri P."/>
            <person name="Cox M.P."/>
            <person name="Datema E."/>
            <person name="de Vries R.P."/>
            <person name="Dhillon B."/>
            <person name="Ganley A.R."/>
            <person name="Griffiths S.A."/>
            <person name="Guo Y."/>
            <person name="Hamelin R.C."/>
            <person name="Henrissat B."/>
            <person name="Kabir M.S."/>
            <person name="Jashni M.K."/>
            <person name="Kema G."/>
            <person name="Klaubauf S."/>
            <person name="Lapidus A."/>
            <person name="Levasseur A."/>
            <person name="Lindquist E."/>
            <person name="Mehrabi R."/>
            <person name="Ohm R.A."/>
            <person name="Owen T.J."/>
            <person name="Salamov A."/>
            <person name="Schwelm A."/>
            <person name="Schijlen E."/>
            <person name="Sun H."/>
            <person name="van den Burg H.A."/>
            <person name="van Ham R.C.H.J."/>
            <person name="Zhang S."/>
            <person name="Goodwin S.B."/>
            <person name="Grigoriev I.V."/>
            <person name="Collemare J."/>
            <person name="Bradshaw R.E."/>
        </authorList>
    </citation>
    <scope>NUCLEOTIDE SEQUENCE [LARGE SCALE GENOMIC DNA]</scope>
    <source>
        <strain evidence="2">NZE10 / CBS 128990</strain>
    </source>
</reference>
<proteinExistence type="predicted"/>
<dbReference type="Proteomes" id="UP000016933">
    <property type="component" value="Unassembled WGS sequence"/>
</dbReference>
<evidence type="ECO:0000313" key="2">
    <source>
        <dbReference type="Proteomes" id="UP000016933"/>
    </source>
</evidence>
<dbReference type="EMBL" id="KB446540">
    <property type="protein sequence ID" value="EME43695.1"/>
    <property type="molecule type" value="Genomic_DNA"/>
</dbReference>
<name>M2YNS9_DOTSN</name>
<keyword evidence="2" id="KW-1185">Reference proteome</keyword>
<dbReference type="AlphaFoldDB" id="M2YNS9"/>